<organism evidence="2 3">
    <name type="scientific">Penicillium frequentans</name>
    <dbReference type="NCBI Taxonomy" id="3151616"/>
    <lineage>
        <taxon>Eukaryota</taxon>
        <taxon>Fungi</taxon>
        <taxon>Dikarya</taxon>
        <taxon>Ascomycota</taxon>
        <taxon>Pezizomycotina</taxon>
        <taxon>Eurotiomycetes</taxon>
        <taxon>Eurotiomycetidae</taxon>
        <taxon>Eurotiales</taxon>
        <taxon>Aspergillaceae</taxon>
        <taxon>Penicillium</taxon>
    </lineage>
</organism>
<reference evidence="2 3" key="1">
    <citation type="journal article" date="2023" name="IMA Fungus">
        <title>Comparative genomic study of the Penicillium genus elucidates a diverse pangenome and 15 lateral gene transfer events.</title>
        <authorList>
            <person name="Petersen C."/>
            <person name="Sorensen T."/>
            <person name="Nielsen M.R."/>
            <person name="Sondergaard T.E."/>
            <person name="Sorensen J.L."/>
            <person name="Fitzpatrick D.A."/>
            <person name="Frisvad J.C."/>
            <person name="Nielsen K.L."/>
        </authorList>
    </citation>
    <scope>NUCLEOTIDE SEQUENCE [LARGE SCALE GENOMIC DNA]</scope>
    <source>
        <strain evidence="2 3">IBT 35679</strain>
    </source>
</reference>
<dbReference type="SUPFAM" id="SSF54637">
    <property type="entry name" value="Thioesterase/thiol ester dehydrase-isomerase"/>
    <property type="match status" value="1"/>
</dbReference>
<dbReference type="Pfam" id="PF03061">
    <property type="entry name" value="4HBT"/>
    <property type="match status" value="1"/>
</dbReference>
<dbReference type="InterPro" id="IPR052061">
    <property type="entry name" value="PTE-AB_protein"/>
</dbReference>
<dbReference type="PANTHER" id="PTHR47260:SF1">
    <property type="entry name" value="UPF0644 PROTEIN PB2B4.06"/>
    <property type="match status" value="1"/>
</dbReference>
<dbReference type="InterPro" id="IPR029069">
    <property type="entry name" value="HotDog_dom_sf"/>
</dbReference>
<keyword evidence="3" id="KW-1185">Reference proteome</keyword>
<evidence type="ECO:0000313" key="3">
    <source>
        <dbReference type="Proteomes" id="UP001220324"/>
    </source>
</evidence>
<dbReference type="PANTHER" id="PTHR47260">
    <property type="entry name" value="UPF0644 PROTEIN PB2B4.06"/>
    <property type="match status" value="1"/>
</dbReference>
<gene>
    <name evidence="2" type="ORF">N7494_001145</name>
</gene>
<name>A0AAD6D744_9EURO</name>
<feature type="domain" description="Thioesterase" evidence="1">
    <location>
        <begin position="188"/>
        <end position="261"/>
    </location>
</feature>
<comment type="caution">
    <text evidence="2">The sequence shown here is derived from an EMBL/GenBank/DDBJ whole genome shotgun (WGS) entry which is preliminary data.</text>
</comment>
<sequence>MIASVDLRLCIPAASLFWNGNVTTMHSRILQLPVRAPISRLPIAARLSIRHASTAAPQTPSGRSRWTRRLIYASIFGALGVAAGGVLDSKISLPPQPGSPEDQIFMKEIQRVYERGLPIVQELRNNPDYEESGVYQGMPETSKAHRLTSSALAGSRGIALQRVFSNDKEKKVVSVVYLGSGLEGWPTMVHGGALGTVVDENMGRAAIRHFPERTGVTANMNINYRRPVYSGLFYTFHTRLDQERSTDRKAYTICEVRDLTGQVCVEATGLFVVPKNFKLASIGDKF</sequence>
<protein>
    <recommendedName>
        <fullName evidence="1">Thioesterase domain-containing protein</fullName>
    </recommendedName>
</protein>
<proteinExistence type="predicted"/>
<dbReference type="AlphaFoldDB" id="A0AAD6D744"/>
<dbReference type="InterPro" id="IPR006683">
    <property type="entry name" value="Thioestr_dom"/>
</dbReference>
<dbReference type="CDD" id="cd03443">
    <property type="entry name" value="PaaI_thioesterase"/>
    <property type="match status" value="1"/>
</dbReference>
<dbReference type="EMBL" id="JAQIZZ010000001">
    <property type="protein sequence ID" value="KAJ5557230.1"/>
    <property type="molecule type" value="Genomic_DNA"/>
</dbReference>
<dbReference type="Gene3D" id="3.10.129.10">
    <property type="entry name" value="Hotdog Thioesterase"/>
    <property type="match status" value="1"/>
</dbReference>
<evidence type="ECO:0000313" key="2">
    <source>
        <dbReference type="EMBL" id="KAJ5557230.1"/>
    </source>
</evidence>
<accession>A0AAD6D744</accession>
<evidence type="ECO:0000259" key="1">
    <source>
        <dbReference type="Pfam" id="PF03061"/>
    </source>
</evidence>
<dbReference type="Proteomes" id="UP001220324">
    <property type="component" value="Unassembled WGS sequence"/>
</dbReference>